<dbReference type="EC" id="2.7.7.23" evidence="20"/>
<comment type="function">
    <text evidence="19 20">Catalyzes the last two sequential reactions in the de novo biosynthetic pathway for UDP-N-acetylglucosamine (UDP-GlcNAc). The C-terminal domain catalyzes the transfer of acetyl group from acetyl coenzyme A to glucosamine-1-phosphate (GlcN-1-P) to produce N-acetylglucosamine-1-phosphate (GlcNAc-1-P), which is converted into UDP-GlcNAc by the transfer of uridine 5-monophosphate (from uridine 5-triphosphate), a reaction catalyzed by the N-terminal domain.</text>
</comment>
<evidence type="ECO:0000256" key="14">
    <source>
        <dbReference type="ARBA" id="ARBA00023268"/>
    </source>
</evidence>
<dbReference type="PANTHER" id="PTHR43584:SF3">
    <property type="entry name" value="BIFUNCTIONAL PROTEIN GLMU"/>
    <property type="match status" value="1"/>
</dbReference>
<comment type="pathway">
    <text evidence="20">Bacterial outer membrane biogenesis; LPS lipid A biosynthesis.</text>
</comment>
<evidence type="ECO:0000256" key="20">
    <source>
        <dbReference type="HAMAP-Rule" id="MF_01631"/>
    </source>
</evidence>
<name>A0A4Q0I505_9FIRM</name>
<comment type="caution">
    <text evidence="20">Lacks conserved residue(s) required for the propagation of feature annotation.</text>
</comment>
<comment type="subcellular location">
    <subcellularLocation>
        <location evidence="1 20">Cytoplasm</location>
    </subcellularLocation>
</comment>
<feature type="binding site" evidence="20">
    <location>
        <position position="228"/>
    </location>
    <ligand>
        <name>Mg(2+)</name>
        <dbReference type="ChEBI" id="CHEBI:18420"/>
    </ligand>
</feature>
<feature type="binding site" evidence="20">
    <location>
        <position position="440"/>
    </location>
    <ligand>
        <name>acetyl-CoA</name>
        <dbReference type="ChEBI" id="CHEBI:57288"/>
    </ligand>
</feature>
<feature type="binding site" evidence="20">
    <location>
        <position position="351"/>
    </location>
    <ligand>
        <name>UDP-N-acetyl-alpha-D-glucosamine</name>
        <dbReference type="ChEBI" id="CHEBI:57705"/>
    </ligand>
</feature>
<dbReference type="GO" id="GO:0016020">
    <property type="term" value="C:membrane"/>
    <property type="evidence" value="ECO:0007669"/>
    <property type="project" value="GOC"/>
</dbReference>
<reference evidence="24" key="1">
    <citation type="submission" date="2018-11" db="EMBL/GenBank/DDBJ databases">
        <title>Genome sequencing of a novel mesophilic and cellulolytic organism within the genus Hungateiclostridium.</title>
        <authorList>
            <person name="Rettenmaier R."/>
            <person name="Liebl W."/>
            <person name="Zverlov V."/>
        </authorList>
    </citation>
    <scope>NUCLEOTIDE SEQUENCE [LARGE SCALE GENOMIC DNA]</scope>
    <source>
        <strain evidence="24">N2K1</strain>
    </source>
</reference>
<evidence type="ECO:0000256" key="13">
    <source>
        <dbReference type="ARBA" id="ARBA00022984"/>
    </source>
</evidence>
<dbReference type="GO" id="GO:0009245">
    <property type="term" value="P:lipid A biosynthetic process"/>
    <property type="evidence" value="ECO:0007669"/>
    <property type="project" value="UniProtKB-UniRule"/>
</dbReference>
<dbReference type="OrthoDB" id="9775031at2"/>
<comment type="catalytic activity">
    <reaction evidence="17 20">
        <text>alpha-D-glucosamine 1-phosphate + acetyl-CoA = N-acetyl-alpha-D-glucosamine 1-phosphate + CoA + H(+)</text>
        <dbReference type="Rhea" id="RHEA:13725"/>
        <dbReference type="ChEBI" id="CHEBI:15378"/>
        <dbReference type="ChEBI" id="CHEBI:57287"/>
        <dbReference type="ChEBI" id="CHEBI:57288"/>
        <dbReference type="ChEBI" id="CHEBI:57776"/>
        <dbReference type="ChEBI" id="CHEBI:58516"/>
        <dbReference type="EC" id="2.3.1.157"/>
    </reaction>
</comment>
<comment type="pathway">
    <text evidence="2 20">Nucleotide-sugar biosynthesis; UDP-N-acetyl-alpha-D-glucosamine biosynthesis; N-acetyl-alpha-D-glucosamine 1-phosphate from alpha-D-glucosamine 6-phosphate (route II): step 2/2.</text>
</comment>
<feature type="binding site" evidence="20">
    <location>
        <position position="423"/>
    </location>
    <ligand>
        <name>acetyl-CoA</name>
        <dbReference type="ChEBI" id="CHEBI:57288"/>
    </ligand>
</feature>
<evidence type="ECO:0000256" key="11">
    <source>
        <dbReference type="ARBA" id="ARBA00022842"/>
    </source>
</evidence>
<comment type="subunit">
    <text evidence="20">Homotrimer.</text>
</comment>
<comment type="catalytic activity">
    <reaction evidence="18 20">
        <text>N-acetyl-alpha-D-glucosamine 1-phosphate + UTP + H(+) = UDP-N-acetyl-alpha-D-glucosamine + diphosphate</text>
        <dbReference type="Rhea" id="RHEA:13509"/>
        <dbReference type="ChEBI" id="CHEBI:15378"/>
        <dbReference type="ChEBI" id="CHEBI:33019"/>
        <dbReference type="ChEBI" id="CHEBI:46398"/>
        <dbReference type="ChEBI" id="CHEBI:57705"/>
        <dbReference type="ChEBI" id="CHEBI:57776"/>
        <dbReference type="EC" id="2.7.7.23"/>
    </reaction>
</comment>
<evidence type="ECO:0000256" key="15">
    <source>
        <dbReference type="ARBA" id="ARBA00023315"/>
    </source>
</evidence>
<protein>
    <recommendedName>
        <fullName evidence="20">Bifunctional protein GlmU</fullName>
    </recommendedName>
    <domain>
        <recommendedName>
            <fullName evidence="20">UDP-N-acetylglucosamine pyrophosphorylase</fullName>
            <ecNumber evidence="20">2.7.7.23</ecNumber>
        </recommendedName>
        <alternativeName>
            <fullName evidence="20">N-acetylglucosamine-1-phosphate uridyltransferase</fullName>
        </alternativeName>
    </domain>
    <domain>
        <recommendedName>
            <fullName evidence="20">Glucosamine-1-phosphate N-acetyltransferase</fullName>
            <ecNumber evidence="20">2.3.1.157</ecNumber>
        </recommendedName>
    </domain>
</protein>
<dbReference type="EC" id="2.3.1.157" evidence="20"/>
<dbReference type="CDD" id="cd03353">
    <property type="entry name" value="LbH_GlmU_C"/>
    <property type="match status" value="1"/>
</dbReference>
<comment type="similarity">
    <text evidence="4 20">In the C-terminal section; belongs to the transferase hexapeptide repeat family.</text>
</comment>
<dbReference type="Pfam" id="PF25087">
    <property type="entry name" value="GMPPB_C"/>
    <property type="match status" value="1"/>
</dbReference>
<dbReference type="HAMAP" id="MF_01631">
    <property type="entry name" value="GlmU"/>
    <property type="match status" value="1"/>
</dbReference>
<feature type="region of interest" description="Linker" evidence="20">
    <location>
        <begin position="231"/>
        <end position="251"/>
    </location>
</feature>
<feature type="binding site" evidence="20">
    <location>
        <position position="155"/>
    </location>
    <ligand>
        <name>UDP-N-acetyl-alpha-D-glucosamine</name>
        <dbReference type="ChEBI" id="CHEBI:57705"/>
    </ligand>
</feature>
<dbReference type="CDD" id="cd02540">
    <property type="entry name" value="GT2_GlmU_N_bac"/>
    <property type="match status" value="1"/>
</dbReference>
<feature type="binding site" evidence="20">
    <location>
        <position position="140"/>
    </location>
    <ligand>
        <name>UDP-N-acetyl-alpha-D-glucosamine</name>
        <dbReference type="ChEBI" id="CHEBI:57705"/>
    </ligand>
</feature>
<dbReference type="Pfam" id="PF00132">
    <property type="entry name" value="Hexapep"/>
    <property type="match status" value="1"/>
</dbReference>
<feature type="region of interest" description="N-acetyltransferase" evidence="20">
    <location>
        <begin position="252"/>
        <end position="465"/>
    </location>
</feature>
<dbReference type="GO" id="GO:0003977">
    <property type="term" value="F:UDP-N-acetylglucosamine diphosphorylase activity"/>
    <property type="evidence" value="ECO:0007669"/>
    <property type="project" value="UniProtKB-UniRule"/>
</dbReference>
<gene>
    <name evidence="20 23" type="primary">glmU</name>
    <name evidence="23" type="ORF">EFD62_06980</name>
</gene>
<dbReference type="InterPro" id="IPR001451">
    <property type="entry name" value="Hexapep"/>
</dbReference>
<feature type="binding site" evidence="20">
    <location>
        <position position="366"/>
    </location>
    <ligand>
        <name>UDP-N-acetyl-alpha-D-glucosamine</name>
        <dbReference type="ChEBI" id="CHEBI:57705"/>
    </ligand>
</feature>
<feature type="binding site" evidence="20">
    <location>
        <begin position="78"/>
        <end position="79"/>
    </location>
    <ligand>
        <name>UDP-N-acetyl-alpha-D-glucosamine</name>
        <dbReference type="ChEBI" id="CHEBI:57705"/>
    </ligand>
</feature>
<evidence type="ECO:0000256" key="7">
    <source>
        <dbReference type="ARBA" id="ARBA00022679"/>
    </source>
</evidence>
<keyword evidence="14 20" id="KW-0511">Multifunctional enzyme</keyword>
<keyword evidence="7 20" id="KW-0808">Transferase</keyword>
<keyword evidence="6 20" id="KW-0963">Cytoplasm</keyword>
<keyword evidence="9 20" id="KW-0479">Metal-binding</keyword>
<dbReference type="SUPFAM" id="SSF51161">
    <property type="entry name" value="Trimeric LpxA-like enzymes"/>
    <property type="match status" value="1"/>
</dbReference>
<dbReference type="EMBL" id="RLII01000006">
    <property type="protein sequence ID" value="RXE59400.1"/>
    <property type="molecule type" value="Genomic_DNA"/>
</dbReference>
<feature type="active site" description="Proton acceptor" evidence="20">
    <location>
        <position position="363"/>
    </location>
</feature>
<feature type="region of interest" description="Pyrophosphorylase" evidence="20">
    <location>
        <begin position="1"/>
        <end position="230"/>
    </location>
</feature>
<dbReference type="GO" id="GO:0005737">
    <property type="term" value="C:cytoplasm"/>
    <property type="evidence" value="ECO:0007669"/>
    <property type="project" value="UniProtKB-SubCell"/>
</dbReference>
<keyword evidence="16 20" id="KW-0961">Cell wall biogenesis/degradation</keyword>
<evidence type="ECO:0000256" key="8">
    <source>
        <dbReference type="ARBA" id="ARBA00022695"/>
    </source>
</evidence>
<keyword evidence="11 20" id="KW-0460">Magnesium</keyword>
<dbReference type="InterPro" id="IPR005835">
    <property type="entry name" value="NTP_transferase_dom"/>
</dbReference>
<sequence>MGCLMAVILAAGEGKRMKSKKAKVVHEIFGMPLVEWVYRSVKNAGVDEVVLVVGHKAEEVKEKMGDKALYAFQEKQMGTGHAVMQAQEYLNNKDGYVIVLCGDTPLISSETISNTINYHKENANSATIITAELDKPDGYGRIVRSSDGSVKKIVEHKDASSEERNIKEINSGMYCFSIKDLTEALKELDNNNSQGEYYLTDTIEILISKGKKVGAIKVEDSSEILGINDRAQLVEAGGIIRNRILKRHLDNGVTIIDPASTFIDEDVEIGIDTVIYPSTIIEGKTKIGEDCIIGPGSRIVSAQISDRVEVKNSVVLESSIDDDTKVGPFAYLRPGSKIGKKVKIGDFVEVKKSVIGDKTKISHLTYVGDAEIGSNVNLGCGVVVVNYDGQKKNKTIVGDNSFVGCNVNLISPVEVKSNAYVAAGSTITDEVPENSLAIARSRQVIKEGWVEKRRILNKQEKDQSK</sequence>
<feature type="binding site" evidence="20">
    <location>
        <position position="228"/>
    </location>
    <ligand>
        <name>UDP-N-acetyl-alpha-D-glucosamine</name>
        <dbReference type="ChEBI" id="CHEBI:57705"/>
    </ligand>
</feature>
<evidence type="ECO:0000256" key="17">
    <source>
        <dbReference type="ARBA" id="ARBA00048247"/>
    </source>
</evidence>
<dbReference type="Proteomes" id="UP000289166">
    <property type="component" value="Unassembled WGS sequence"/>
</dbReference>
<comment type="pathway">
    <text evidence="3 20">Nucleotide-sugar biosynthesis; UDP-N-acetyl-alpha-D-glucosamine biosynthesis; UDP-N-acetyl-alpha-D-glucosamine from N-acetyl-alpha-D-glucosamine 1-phosphate: step 1/1.</text>
</comment>
<evidence type="ECO:0000259" key="22">
    <source>
        <dbReference type="Pfam" id="PF25087"/>
    </source>
</evidence>
<keyword evidence="8 20" id="KW-0548">Nucleotidyltransferase</keyword>
<dbReference type="InterPro" id="IPR050065">
    <property type="entry name" value="GlmU-like"/>
</dbReference>
<feature type="binding site" evidence="20">
    <location>
        <begin position="386"/>
        <end position="387"/>
    </location>
    <ligand>
        <name>acetyl-CoA</name>
        <dbReference type="ChEBI" id="CHEBI:57288"/>
    </ligand>
</feature>
<dbReference type="GO" id="GO:0000902">
    <property type="term" value="P:cell morphogenesis"/>
    <property type="evidence" value="ECO:0007669"/>
    <property type="project" value="UniProtKB-UniRule"/>
</dbReference>
<keyword evidence="12 20" id="KW-0133">Cell shape</keyword>
<feature type="binding site" evidence="20">
    <location>
        <position position="377"/>
    </location>
    <ligand>
        <name>UDP-N-acetyl-alpha-D-glucosamine</name>
        <dbReference type="ChEBI" id="CHEBI:57705"/>
    </ligand>
</feature>
<comment type="caution">
    <text evidence="23">The sequence shown here is derived from an EMBL/GenBank/DDBJ whole genome shotgun (WGS) entry which is preliminary data.</text>
</comment>
<feature type="binding site" evidence="20">
    <location>
        <position position="170"/>
    </location>
    <ligand>
        <name>UDP-N-acetyl-alpha-D-glucosamine</name>
        <dbReference type="ChEBI" id="CHEBI:57705"/>
    </ligand>
</feature>
<evidence type="ECO:0000256" key="6">
    <source>
        <dbReference type="ARBA" id="ARBA00022490"/>
    </source>
</evidence>
<feature type="binding site" evidence="20">
    <location>
        <position position="103"/>
    </location>
    <ligand>
        <name>Mg(2+)</name>
        <dbReference type="ChEBI" id="CHEBI:18420"/>
    </ligand>
</feature>
<feature type="binding site" evidence="20">
    <location>
        <position position="333"/>
    </location>
    <ligand>
        <name>UDP-N-acetyl-alpha-D-glucosamine</name>
        <dbReference type="ChEBI" id="CHEBI:57705"/>
    </ligand>
</feature>
<dbReference type="AlphaFoldDB" id="A0A4Q0I505"/>
<evidence type="ECO:0000256" key="16">
    <source>
        <dbReference type="ARBA" id="ARBA00023316"/>
    </source>
</evidence>
<evidence type="ECO:0000256" key="1">
    <source>
        <dbReference type="ARBA" id="ARBA00004496"/>
    </source>
</evidence>
<feature type="domain" description="Mannose-1-phosphate guanyltransferase C-terminal" evidence="22">
    <location>
        <begin position="319"/>
        <end position="416"/>
    </location>
</feature>
<dbReference type="Pfam" id="PF00483">
    <property type="entry name" value="NTP_transferase"/>
    <property type="match status" value="1"/>
</dbReference>
<feature type="binding site" evidence="20">
    <location>
        <begin position="9"/>
        <end position="12"/>
    </location>
    <ligand>
        <name>UDP-N-acetyl-alpha-D-glucosamine</name>
        <dbReference type="ChEBI" id="CHEBI:57705"/>
    </ligand>
</feature>
<feature type="binding site" evidence="20">
    <location>
        <position position="23"/>
    </location>
    <ligand>
        <name>UDP-N-acetyl-alpha-D-glucosamine</name>
        <dbReference type="ChEBI" id="CHEBI:57705"/>
    </ligand>
</feature>
<comment type="similarity">
    <text evidence="5 20">In the N-terminal section; belongs to the N-acetylglucosamine-1-phosphate uridyltransferase family.</text>
</comment>
<dbReference type="NCBIfam" id="NF010934">
    <property type="entry name" value="PRK14354.1"/>
    <property type="match status" value="1"/>
</dbReference>
<dbReference type="GO" id="GO:0008360">
    <property type="term" value="P:regulation of cell shape"/>
    <property type="evidence" value="ECO:0007669"/>
    <property type="project" value="UniProtKB-KW"/>
</dbReference>
<dbReference type="InterPro" id="IPR038009">
    <property type="entry name" value="GlmU_C_LbH"/>
</dbReference>
<dbReference type="GO" id="GO:0071555">
    <property type="term" value="P:cell wall organization"/>
    <property type="evidence" value="ECO:0007669"/>
    <property type="project" value="UniProtKB-KW"/>
</dbReference>
<evidence type="ECO:0000256" key="19">
    <source>
        <dbReference type="ARBA" id="ARBA00049628"/>
    </source>
</evidence>
<keyword evidence="13 20" id="KW-0573">Peptidoglycan synthesis</keyword>
<evidence type="ECO:0000256" key="10">
    <source>
        <dbReference type="ARBA" id="ARBA00022737"/>
    </source>
</evidence>
<accession>A0A4Q0I505</accession>
<dbReference type="UniPathway" id="UPA00973"/>
<organism evidence="23 24">
    <name type="scientific">Acetivibrio mesophilus</name>
    <dbReference type="NCBI Taxonomy" id="2487273"/>
    <lineage>
        <taxon>Bacteria</taxon>
        <taxon>Bacillati</taxon>
        <taxon>Bacillota</taxon>
        <taxon>Clostridia</taxon>
        <taxon>Eubacteriales</taxon>
        <taxon>Oscillospiraceae</taxon>
        <taxon>Acetivibrio</taxon>
    </lineage>
</organism>
<evidence type="ECO:0000256" key="18">
    <source>
        <dbReference type="ARBA" id="ARBA00048493"/>
    </source>
</evidence>
<dbReference type="InterPro" id="IPR029044">
    <property type="entry name" value="Nucleotide-diphossugar_trans"/>
</dbReference>
<dbReference type="PANTHER" id="PTHR43584">
    <property type="entry name" value="NUCLEOTIDYL TRANSFERASE"/>
    <property type="match status" value="1"/>
</dbReference>
<dbReference type="InterPro" id="IPR011004">
    <property type="entry name" value="Trimer_LpxA-like_sf"/>
</dbReference>
<dbReference type="GO" id="GO:0000287">
    <property type="term" value="F:magnesium ion binding"/>
    <property type="evidence" value="ECO:0007669"/>
    <property type="project" value="UniProtKB-UniRule"/>
</dbReference>
<proteinExistence type="inferred from homology"/>
<dbReference type="UniPathway" id="UPA00113">
    <property type="reaction ID" value="UER00532"/>
</dbReference>
<dbReference type="InterPro" id="IPR056729">
    <property type="entry name" value="GMPPB_C"/>
</dbReference>
<keyword evidence="10 20" id="KW-0677">Repeat</keyword>
<dbReference type="Gene3D" id="2.160.10.10">
    <property type="entry name" value="Hexapeptide repeat proteins"/>
    <property type="match status" value="1"/>
</dbReference>
<evidence type="ECO:0000256" key="3">
    <source>
        <dbReference type="ARBA" id="ARBA00005208"/>
    </source>
</evidence>
<evidence type="ECO:0000313" key="24">
    <source>
        <dbReference type="Proteomes" id="UP000289166"/>
    </source>
</evidence>
<evidence type="ECO:0000256" key="9">
    <source>
        <dbReference type="ARBA" id="ARBA00022723"/>
    </source>
</evidence>
<dbReference type="GO" id="GO:0006048">
    <property type="term" value="P:UDP-N-acetylglucosamine biosynthetic process"/>
    <property type="evidence" value="ECO:0007669"/>
    <property type="project" value="UniProtKB-UniPathway"/>
</dbReference>
<comment type="cofactor">
    <cofactor evidence="20">
        <name>Mg(2+)</name>
        <dbReference type="ChEBI" id="CHEBI:18420"/>
    </cofactor>
    <text evidence="20">Binds 1 Mg(2+) ion per subunit.</text>
</comment>
<keyword evidence="15 20" id="KW-0012">Acyltransferase</keyword>
<dbReference type="GO" id="GO:0019134">
    <property type="term" value="F:glucosamine-1-phosphate N-acetyltransferase activity"/>
    <property type="evidence" value="ECO:0007669"/>
    <property type="project" value="UniProtKB-UniRule"/>
</dbReference>
<keyword evidence="24" id="KW-1185">Reference proteome</keyword>
<evidence type="ECO:0000256" key="4">
    <source>
        <dbReference type="ARBA" id="ARBA00007707"/>
    </source>
</evidence>
<feature type="domain" description="Nucleotidyl transferase" evidence="21">
    <location>
        <begin position="6"/>
        <end position="219"/>
    </location>
</feature>
<dbReference type="RefSeq" id="WP_069195674.1">
    <property type="nucleotide sequence ID" value="NZ_RLII01000006.1"/>
</dbReference>
<dbReference type="GO" id="GO:0009252">
    <property type="term" value="P:peptidoglycan biosynthetic process"/>
    <property type="evidence" value="ECO:0007669"/>
    <property type="project" value="UniProtKB-UniRule"/>
</dbReference>
<dbReference type="InterPro" id="IPR005882">
    <property type="entry name" value="Bifunctional_GlmU"/>
</dbReference>
<feature type="binding site" evidence="20">
    <location>
        <position position="73"/>
    </location>
    <ligand>
        <name>UDP-N-acetyl-alpha-D-glucosamine</name>
        <dbReference type="ChEBI" id="CHEBI:57705"/>
    </ligand>
</feature>
<evidence type="ECO:0000256" key="12">
    <source>
        <dbReference type="ARBA" id="ARBA00022960"/>
    </source>
</evidence>
<dbReference type="SUPFAM" id="SSF53448">
    <property type="entry name" value="Nucleotide-diphospho-sugar transferases"/>
    <property type="match status" value="1"/>
</dbReference>
<evidence type="ECO:0000256" key="5">
    <source>
        <dbReference type="ARBA" id="ARBA00007947"/>
    </source>
</evidence>
<evidence type="ECO:0000313" key="23">
    <source>
        <dbReference type="EMBL" id="RXE59400.1"/>
    </source>
</evidence>
<evidence type="ECO:0000259" key="21">
    <source>
        <dbReference type="Pfam" id="PF00483"/>
    </source>
</evidence>
<evidence type="ECO:0000256" key="2">
    <source>
        <dbReference type="ARBA" id="ARBA00005166"/>
    </source>
</evidence>
<dbReference type="Gene3D" id="3.90.550.10">
    <property type="entry name" value="Spore Coat Polysaccharide Biosynthesis Protein SpsA, Chain A"/>
    <property type="match status" value="1"/>
</dbReference>
<dbReference type="NCBIfam" id="TIGR01173">
    <property type="entry name" value="glmU"/>
    <property type="match status" value="1"/>
</dbReference>